<dbReference type="EMBL" id="JACOPE010000001">
    <property type="protein sequence ID" value="MBC5682852.1"/>
    <property type="molecule type" value="Genomic_DNA"/>
</dbReference>
<proteinExistence type="predicted"/>
<accession>A0ABR7G600</accession>
<dbReference type="Proteomes" id="UP000631576">
    <property type="component" value="Unassembled WGS sequence"/>
</dbReference>
<dbReference type="InterPro" id="IPR023198">
    <property type="entry name" value="PGP-like_dom2"/>
</dbReference>
<evidence type="ECO:0000313" key="2">
    <source>
        <dbReference type="Proteomes" id="UP000631576"/>
    </source>
</evidence>
<dbReference type="CDD" id="cd02603">
    <property type="entry name" value="HAD_sEH-N_like"/>
    <property type="match status" value="1"/>
</dbReference>
<name>A0ABR7G600_9FIRM</name>
<dbReference type="SFLD" id="SFLDG01129">
    <property type="entry name" value="C1.5:_HAD__Beta-PGM__Phosphata"/>
    <property type="match status" value="1"/>
</dbReference>
<dbReference type="InterPro" id="IPR036412">
    <property type="entry name" value="HAD-like_sf"/>
</dbReference>
<dbReference type="Pfam" id="PF00702">
    <property type="entry name" value="Hydrolase"/>
    <property type="match status" value="1"/>
</dbReference>
<dbReference type="RefSeq" id="WP_186864686.1">
    <property type="nucleotide sequence ID" value="NZ_JACOPE010000001.1"/>
</dbReference>
<comment type="caution">
    <text evidence="1">The sequence shown here is derived from an EMBL/GenBank/DDBJ whole genome shotgun (WGS) entry which is preliminary data.</text>
</comment>
<organism evidence="1 2">
    <name type="scientific">Ruminococcus hominis</name>
    <dbReference type="NCBI Taxonomy" id="2763065"/>
    <lineage>
        <taxon>Bacteria</taxon>
        <taxon>Bacillati</taxon>
        <taxon>Bacillota</taxon>
        <taxon>Clostridia</taxon>
        <taxon>Eubacteriales</taxon>
        <taxon>Oscillospiraceae</taxon>
        <taxon>Ruminococcus</taxon>
    </lineage>
</organism>
<keyword evidence="2" id="KW-1185">Reference proteome</keyword>
<dbReference type="Gene3D" id="1.10.150.240">
    <property type="entry name" value="Putative phosphatase, domain 2"/>
    <property type="match status" value="1"/>
</dbReference>
<gene>
    <name evidence="1" type="ORF">H8S40_04600</name>
</gene>
<dbReference type="PANTHER" id="PTHR43611:SF3">
    <property type="entry name" value="FLAVIN MONONUCLEOTIDE HYDROLASE 1, CHLOROPLATIC"/>
    <property type="match status" value="1"/>
</dbReference>
<dbReference type="SFLD" id="SFLDS00003">
    <property type="entry name" value="Haloacid_Dehalogenase"/>
    <property type="match status" value="1"/>
</dbReference>
<dbReference type="SUPFAM" id="SSF56784">
    <property type="entry name" value="HAD-like"/>
    <property type="match status" value="1"/>
</dbReference>
<protein>
    <submittedName>
        <fullName evidence="1">HAD family phosphatase</fullName>
    </submittedName>
</protein>
<evidence type="ECO:0000313" key="1">
    <source>
        <dbReference type="EMBL" id="MBC5682852.1"/>
    </source>
</evidence>
<dbReference type="NCBIfam" id="TIGR01509">
    <property type="entry name" value="HAD-SF-IA-v3"/>
    <property type="match status" value="1"/>
</dbReference>
<dbReference type="InterPro" id="IPR023214">
    <property type="entry name" value="HAD_sf"/>
</dbReference>
<dbReference type="InterPro" id="IPR006439">
    <property type="entry name" value="HAD-SF_hydro_IA"/>
</dbReference>
<sequence>MKYKNIVFDYGNVIAKFDGLAILRSFCESQEDADLLRDIVYRQWPDLDRGTLEYDDYLQSTLELTPPRLQDTVRTFFHDWPKEVTHLSNTLAFIKELNERQIPIYLLSNAPTYFADYMADSELLKSFNGVIFSGPIKMAKPDLDIYEYFFKHFNLNPEECFFIDDLPQNIEGAKNAGMDGIVFTGNIAEVKKQIEF</sequence>
<dbReference type="Gene3D" id="3.40.50.1000">
    <property type="entry name" value="HAD superfamily/HAD-like"/>
    <property type="match status" value="1"/>
</dbReference>
<dbReference type="PANTHER" id="PTHR43611">
    <property type="entry name" value="ALPHA-D-GLUCOSE 1-PHOSPHATE PHOSPHATASE"/>
    <property type="match status" value="1"/>
</dbReference>
<reference evidence="1 2" key="1">
    <citation type="submission" date="2020-08" db="EMBL/GenBank/DDBJ databases">
        <title>Genome public.</title>
        <authorList>
            <person name="Liu C."/>
            <person name="Sun Q."/>
        </authorList>
    </citation>
    <scope>NUCLEOTIDE SEQUENCE [LARGE SCALE GENOMIC DNA]</scope>
    <source>
        <strain evidence="1 2">NSJ-13</strain>
    </source>
</reference>